<feature type="compositionally biased region" description="Polar residues" evidence="1">
    <location>
        <begin position="950"/>
        <end position="966"/>
    </location>
</feature>
<feature type="region of interest" description="Disordered" evidence="1">
    <location>
        <begin position="476"/>
        <end position="503"/>
    </location>
</feature>
<feature type="region of interest" description="Disordered" evidence="1">
    <location>
        <begin position="943"/>
        <end position="966"/>
    </location>
</feature>
<feature type="compositionally biased region" description="Polar residues" evidence="1">
    <location>
        <begin position="215"/>
        <end position="235"/>
    </location>
</feature>
<evidence type="ECO:0000313" key="2">
    <source>
        <dbReference type="EMBL" id="CAE6397765.1"/>
    </source>
</evidence>
<dbReference type="Proteomes" id="UP000663846">
    <property type="component" value="Unassembled WGS sequence"/>
</dbReference>
<dbReference type="AlphaFoldDB" id="A0A8H3A1Z7"/>
<feature type="compositionally biased region" description="Polar residues" evidence="1">
    <location>
        <begin position="656"/>
        <end position="666"/>
    </location>
</feature>
<feature type="compositionally biased region" description="Low complexity" evidence="1">
    <location>
        <begin position="685"/>
        <end position="694"/>
    </location>
</feature>
<accession>A0A8H3A1Z7</accession>
<feature type="region of interest" description="Disordered" evidence="1">
    <location>
        <begin position="107"/>
        <end position="136"/>
    </location>
</feature>
<feature type="compositionally biased region" description="Polar residues" evidence="1">
    <location>
        <begin position="713"/>
        <end position="722"/>
    </location>
</feature>
<feature type="region of interest" description="Disordered" evidence="1">
    <location>
        <begin position="279"/>
        <end position="409"/>
    </location>
</feature>
<organism evidence="2 3">
    <name type="scientific">Rhizoctonia solani</name>
    <dbReference type="NCBI Taxonomy" id="456999"/>
    <lineage>
        <taxon>Eukaryota</taxon>
        <taxon>Fungi</taxon>
        <taxon>Dikarya</taxon>
        <taxon>Basidiomycota</taxon>
        <taxon>Agaricomycotina</taxon>
        <taxon>Agaricomycetes</taxon>
        <taxon>Cantharellales</taxon>
        <taxon>Ceratobasidiaceae</taxon>
        <taxon>Rhizoctonia</taxon>
    </lineage>
</organism>
<reference evidence="2" key="1">
    <citation type="submission" date="2021-01" db="EMBL/GenBank/DDBJ databases">
        <authorList>
            <person name="Kaushik A."/>
        </authorList>
    </citation>
    <scope>NUCLEOTIDE SEQUENCE</scope>
    <source>
        <strain evidence="2">AG1-1C</strain>
    </source>
</reference>
<feature type="compositionally biased region" description="Pro residues" evidence="1">
    <location>
        <begin position="318"/>
        <end position="332"/>
    </location>
</feature>
<gene>
    <name evidence="2" type="ORF">RDB_LOCUS51844</name>
</gene>
<feature type="compositionally biased region" description="Pro residues" evidence="1">
    <location>
        <begin position="619"/>
        <end position="637"/>
    </location>
</feature>
<feature type="region of interest" description="Disordered" evidence="1">
    <location>
        <begin position="148"/>
        <end position="246"/>
    </location>
</feature>
<evidence type="ECO:0000256" key="1">
    <source>
        <dbReference type="SAM" id="MobiDB-lite"/>
    </source>
</evidence>
<feature type="compositionally biased region" description="Pro residues" evidence="1">
    <location>
        <begin position="195"/>
        <end position="206"/>
    </location>
</feature>
<sequence>MKSLVALLDRKKKDRDNTLVQVPFPSTLPHSAVHQDGLTAIHGVRRTSTPSSFLRPRQQHRAVSDSGHMHRPLLSEPSSYYRGHSLAHSASYYTDSDDGTFVDPFAPSPTKLAKPIRDPPRCASPRRGSEPNTANMFAPSSYHFRCSQEPSATPLAINEPPPRSGAVGTPGGKGRWLRERRSLTSLLRPQQPHNPGEPVPTVPPLPGRTLERKSSSFFARTRSGSTPSASQTSGGAHTPPQPYTGLKVIQFPTSANPQCRTANSEPKHGASYRGSVPLTLASHSHTDSPDSWVRVGGVGRETGLPAPPNTRRRAISVPLPPQQSTEPPPPIPEVQLSKYDSKSVSTGASSKPVRTRRPELSTECNSHRSHNRHGTKSASVSAPGPARFSTNDRSGKQDRSALQHGKQLSVGTSEGLVLKSALKHRPAEVNQSHWNALIQPVKPLKICKREVVHSKINLSQLPILSSEGNLNSFQYPSVTHKDPTRATKQNNKSISGPSLQPSLSEILGGFQGVSAREERPVTSSATSGSFNNIMKGHGLSTSDSRSLPVLDNIWGSFVSETAFGSSLPPSPIAPTNVVDRMIESQEADNRGRNGHNRMNINSANTSSVPHSKNPWKPGSAPPSQPPVAGLPPVPAKSPPALIASSGSVAHRKRSHSSTNAVTLLTPPTSPTEGVELQGLDHTITSSASGNVSSHSGDKSSASRQQLGPRLARSVSSPSIRTSASPEIVYSPIDTQDPGAKSYRSVHHQSSRSVMLSRTSHSNFECSPASGTLIAVPPSVVNLTTSDFRTSSGPFITLRKESSHPVTPECYILGASTRTPGTVSGGISGTFLGMFPQVPSNRVWPQGEMMSTIDDQDVGEREQCEEPVLTPPVTPAWAVHVFDADAEDNLQLGRMEHNASSDRIPLARLGNLAQMRRQKGGDMRSGSTQFPMERSHRLDMSLAKPEKSDMHSSTASRNTTLLARNVL</sequence>
<protein>
    <submittedName>
        <fullName evidence="2">Uncharacterized protein</fullName>
    </submittedName>
</protein>
<evidence type="ECO:0000313" key="3">
    <source>
        <dbReference type="Proteomes" id="UP000663846"/>
    </source>
</evidence>
<proteinExistence type="predicted"/>
<feature type="region of interest" description="Disordered" evidence="1">
    <location>
        <begin position="587"/>
        <end position="722"/>
    </location>
</feature>
<dbReference type="EMBL" id="CAJMWS010000300">
    <property type="protein sequence ID" value="CAE6397765.1"/>
    <property type="molecule type" value="Genomic_DNA"/>
</dbReference>
<feature type="compositionally biased region" description="Polar residues" evidence="1">
    <location>
        <begin position="596"/>
        <end position="610"/>
    </location>
</feature>
<feature type="compositionally biased region" description="Polar residues" evidence="1">
    <location>
        <begin position="486"/>
        <end position="503"/>
    </location>
</feature>
<comment type="caution">
    <text evidence="2">The sequence shown here is derived from an EMBL/GenBank/DDBJ whole genome shotgun (WGS) entry which is preliminary data.</text>
</comment>
<name>A0A8H3A1Z7_9AGAM</name>